<sequence>MFIINIYIYVLASNEGPSYNVDNKKWQVNEDAGNIHGLSKTEKVPGKRDKEVRNVWKRK</sequence>
<comment type="caution">
    <text evidence="2">The sequence shown here is derived from an EMBL/GenBank/DDBJ whole genome shotgun (WGS) entry which is preliminary data.</text>
</comment>
<feature type="compositionally biased region" description="Basic and acidic residues" evidence="1">
    <location>
        <begin position="39"/>
        <end position="59"/>
    </location>
</feature>
<organism evidence="2 3">
    <name type="scientific">Blautia hominis</name>
    <dbReference type="NCBI Taxonomy" id="2025493"/>
    <lineage>
        <taxon>Bacteria</taxon>
        <taxon>Bacillati</taxon>
        <taxon>Bacillota</taxon>
        <taxon>Clostridia</taxon>
        <taxon>Lachnospirales</taxon>
        <taxon>Lachnospiraceae</taxon>
        <taxon>Blautia</taxon>
    </lineage>
</organism>
<evidence type="ECO:0000313" key="3">
    <source>
        <dbReference type="Proteomes" id="UP001600943"/>
    </source>
</evidence>
<reference evidence="2 3" key="1">
    <citation type="submission" date="2024-04" db="EMBL/GenBank/DDBJ databases">
        <title>Defined microbial consortia suppress multidrug-resistant proinflammatory Enterobacteriaceae via ecological control.</title>
        <authorList>
            <person name="Furuichi M."/>
            <person name="Kawaguchi T."/>
            <person name="Pust M."/>
            <person name="Yasuma K."/>
            <person name="Plichta D."/>
            <person name="Hasegawa N."/>
            <person name="Ohya T."/>
            <person name="Bhattarai S."/>
            <person name="Sasajima S."/>
            <person name="Aoto Y."/>
            <person name="Tuganbaev T."/>
            <person name="Yaginuma M."/>
            <person name="Ueda M."/>
            <person name="Okahashi N."/>
            <person name="Amafuji K."/>
            <person name="Kiridooshi Y."/>
            <person name="Sugita K."/>
            <person name="Strazar M."/>
            <person name="Skelly A."/>
            <person name="Suda W."/>
            <person name="Hattori M."/>
            <person name="Nakamoto N."/>
            <person name="Caballero S."/>
            <person name="Norman J."/>
            <person name="Olle B."/>
            <person name="Tanoue T."/>
            <person name="Arita M."/>
            <person name="Bucci V."/>
            <person name="Atarashi K."/>
            <person name="Xavier R."/>
            <person name="Honda K."/>
        </authorList>
    </citation>
    <scope>NUCLEOTIDE SEQUENCE [LARGE SCALE GENOMIC DNA]</scope>
    <source>
        <strain evidence="3">k04-0078-D8-1</strain>
    </source>
</reference>
<accession>A0ABQ0B8L0</accession>
<evidence type="ECO:0000256" key="1">
    <source>
        <dbReference type="SAM" id="MobiDB-lite"/>
    </source>
</evidence>
<dbReference type="Proteomes" id="UP001600943">
    <property type="component" value="Unassembled WGS sequence"/>
</dbReference>
<dbReference type="EMBL" id="BAABYW010000001">
    <property type="protein sequence ID" value="GAA6407795.1"/>
    <property type="molecule type" value="Genomic_DNA"/>
</dbReference>
<feature type="region of interest" description="Disordered" evidence="1">
    <location>
        <begin position="37"/>
        <end position="59"/>
    </location>
</feature>
<keyword evidence="3" id="KW-1185">Reference proteome</keyword>
<proteinExistence type="predicted"/>
<evidence type="ECO:0000313" key="2">
    <source>
        <dbReference type="EMBL" id="GAA6407795.1"/>
    </source>
</evidence>
<name>A0ABQ0B8L0_9FIRM</name>
<protein>
    <submittedName>
        <fullName evidence="2">Uncharacterized protein</fullName>
    </submittedName>
</protein>
<gene>
    <name evidence="2" type="ORF">K040078D81_19120</name>
</gene>